<dbReference type="Proteomes" id="UP000095282">
    <property type="component" value="Unplaced"/>
</dbReference>
<evidence type="ECO:0000256" key="1">
    <source>
        <dbReference type="SAM" id="Phobius"/>
    </source>
</evidence>
<keyword evidence="1" id="KW-0812">Transmembrane</keyword>
<dbReference type="AlphaFoldDB" id="A0A1I7V219"/>
<name>A0A1I7V219_9PELO</name>
<accession>A0A1I7V219</accession>
<evidence type="ECO:0000313" key="3">
    <source>
        <dbReference type="WBParaSite" id="Csp11.Scaffold630.g21610.t1"/>
    </source>
</evidence>
<dbReference type="WBParaSite" id="Csp11.Scaffold630.g21610.t1">
    <property type="protein sequence ID" value="Csp11.Scaffold630.g21610.t1"/>
    <property type="gene ID" value="Csp11.Scaffold630.g21610"/>
</dbReference>
<reference evidence="3" key="1">
    <citation type="submission" date="2016-11" db="UniProtKB">
        <authorList>
            <consortium name="WormBaseParasite"/>
        </authorList>
    </citation>
    <scope>IDENTIFICATION</scope>
</reference>
<feature type="transmembrane region" description="Helical" evidence="1">
    <location>
        <begin position="28"/>
        <end position="47"/>
    </location>
</feature>
<keyword evidence="2" id="KW-1185">Reference proteome</keyword>
<keyword evidence="1" id="KW-0472">Membrane</keyword>
<evidence type="ECO:0000313" key="2">
    <source>
        <dbReference type="Proteomes" id="UP000095282"/>
    </source>
</evidence>
<keyword evidence="1" id="KW-1133">Transmembrane helix</keyword>
<protein>
    <submittedName>
        <fullName evidence="3">EpsG family protein</fullName>
    </submittedName>
</protein>
<proteinExistence type="predicted"/>
<sequence>MHGSGLYFPEFNVSSRVQSSFFPPNETLTFLFFYEIVTAILFLNLVFRKRMVTIIYTLLCAYGYIQAIRNEYVVAFQDSELLRYLFVYATYFVIRKRRENVFTDNNSRVHPVDQ</sequence>
<organism evidence="2 3">
    <name type="scientific">Caenorhabditis tropicalis</name>
    <dbReference type="NCBI Taxonomy" id="1561998"/>
    <lineage>
        <taxon>Eukaryota</taxon>
        <taxon>Metazoa</taxon>
        <taxon>Ecdysozoa</taxon>
        <taxon>Nematoda</taxon>
        <taxon>Chromadorea</taxon>
        <taxon>Rhabditida</taxon>
        <taxon>Rhabditina</taxon>
        <taxon>Rhabditomorpha</taxon>
        <taxon>Rhabditoidea</taxon>
        <taxon>Rhabditidae</taxon>
        <taxon>Peloderinae</taxon>
        <taxon>Caenorhabditis</taxon>
    </lineage>
</organism>